<dbReference type="AlphaFoldDB" id="A0A437S539"/>
<dbReference type="NCBIfam" id="TIGR03172">
    <property type="entry name" value="selenium cofactor biosynthesis protein YqeC"/>
    <property type="match status" value="1"/>
</dbReference>
<comment type="caution">
    <text evidence="1">The sequence shown here is derived from an EMBL/GenBank/DDBJ whole genome shotgun (WGS) entry which is preliminary data.</text>
</comment>
<dbReference type="Pfam" id="PF19842">
    <property type="entry name" value="YqeC"/>
    <property type="match status" value="1"/>
</dbReference>
<dbReference type="OrthoDB" id="368187at2"/>
<gene>
    <name evidence="1" type="primary">yqeC</name>
    <name evidence="1" type="ORF">EF514_09110</name>
</gene>
<evidence type="ECO:0000313" key="1">
    <source>
        <dbReference type="EMBL" id="RVU54133.1"/>
    </source>
</evidence>
<name>A0A437S539_9FIRM</name>
<organism evidence="1 2">
    <name type="scientific">Anaerosphaera multitolerans</name>
    <dbReference type="NCBI Taxonomy" id="2487351"/>
    <lineage>
        <taxon>Bacteria</taxon>
        <taxon>Bacillati</taxon>
        <taxon>Bacillota</taxon>
        <taxon>Tissierellia</taxon>
        <taxon>Tissierellales</taxon>
        <taxon>Peptoniphilaceae</taxon>
        <taxon>Anaerosphaera</taxon>
    </lineage>
</organism>
<dbReference type="EMBL" id="RLIH01000015">
    <property type="protein sequence ID" value="RVU54133.1"/>
    <property type="molecule type" value="Genomic_DNA"/>
</dbReference>
<dbReference type="InterPro" id="IPR017587">
    <property type="entry name" value="YqeC"/>
</dbReference>
<keyword evidence="2" id="KW-1185">Reference proteome</keyword>
<reference evidence="1 2" key="1">
    <citation type="submission" date="2018-11" db="EMBL/GenBank/DDBJ databases">
        <title>Genome sequencing and assembly of Anaerosphaera sp. nov., GS7-6-2.</title>
        <authorList>
            <person name="Rettenmaier R."/>
            <person name="Liebl W."/>
            <person name="Zverlov V."/>
        </authorList>
    </citation>
    <scope>NUCLEOTIDE SEQUENCE [LARGE SCALE GENOMIC DNA]</scope>
    <source>
        <strain evidence="1 2">GS7-6-2</strain>
    </source>
</reference>
<protein>
    <submittedName>
        <fullName evidence="1">Putative selenium-dependent hydroxylase accessory protein YqeC</fullName>
    </submittedName>
</protein>
<dbReference type="Proteomes" id="UP000288812">
    <property type="component" value="Unassembled WGS sequence"/>
</dbReference>
<dbReference type="RefSeq" id="WP_127725133.1">
    <property type="nucleotide sequence ID" value="NZ_RLIH01000015.1"/>
</dbReference>
<accession>A0A437S539</accession>
<sequence>MFKEILNIKKGDVISIVGSGGKTTTMFLMAEELKNSGSVLITTTTKISVPEILKEYELYFNSVESFLNSNKEMGNKVIILGSAVEKDKILGIDERDFLNLRNLFDYILIEADGAKKLPLKAWRDFEPVILRETTKTLGIIPGNLIKEKLDYNNIFNPHLFKKNFNAGEYFSLELLKNIITVKKGIFKNSRGDKYLYFNCCEGENKKKIKEVIEFLKESTEDVNYIYGSNKEGYCEN</sequence>
<proteinExistence type="predicted"/>
<evidence type="ECO:0000313" key="2">
    <source>
        <dbReference type="Proteomes" id="UP000288812"/>
    </source>
</evidence>